<evidence type="ECO:0000313" key="3">
    <source>
        <dbReference type="Proteomes" id="UP000242188"/>
    </source>
</evidence>
<dbReference type="Proteomes" id="UP000242188">
    <property type="component" value="Unassembled WGS sequence"/>
</dbReference>
<reference evidence="2 3" key="1">
    <citation type="journal article" date="2017" name="Nat. Ecol. Evol.">
        <title>Scallop genome provides insights into evolution of bilaterian karyotype and development.</title>
        <authorList>
            <person name="Wang S."/>
            <person name="Zhang J."/>
            <person name="Jiao W."/>
            <person name="Li J."/>
            <person name="Xun X."/>
            <person name="Sun Y."/>
            <person name="Guo X."/>
            <person name="Huan P."/>
            <person name="Dong B."/>
            <person name="Zhang L."/>
            <person name="Hu X."/>
            <person name="Sun X."/>
            <person name="Wang J."/>
            <person name="Zhao C."/>
            <person name="Wang Y."/>
            <person name="Wang D."/>
            <person name="Huang X."/>
            <person name="Wang R."/>
            <person name="Lv J."/>
            <person name="Li Y."/>
            <person name="Zhang Z."/>
            <person name="Liu B."/>
            <person name="Lu W."/>
            <person name="Hui Y."/>
            <person name="Liang J."/>
            <person name="Zhou Z."/>
            <person name="Hou R."/>
            <person name="Li X."/>
            <person name="Liu Y."/>
            <person name="Li H."/>
            <person name="Ning X."/>
            <person name="Lin Y."/>
            <person name="Zhao L."/>
            <person name="Xing Q."/>
            <person name="Dou J."/>
            <person name="Li Y."/>
            <person name="Mao J."/>
            <person name="Guo H."/>
            <person name="Dou H."/>
            <person name="Li T."/>
            <person name="Mu C."/>
            <person name="Jiang W."/>
            <person name="Fu Q."/>
            <person name="Fu X."/>
            <person name="Miao Y."/>
            <person name="Liu J."/>
            <person name="Yu Q."/>
            <person name="Li R."/>
            <person name="Liao H."/>
            <person name="Li X."/>
            <person name="Kong Y."/>
            <person name="Jiang Z."/>
            <person name="Chourrout D."/>
            <person name="Li R."/>
            <person name="Bao Z."/>
        </authorList>
    </citation>
    <scope>NUCLEOTIDE SEQUENCE [LARGE SCALE GENOMIC DNA]</scope>
    <source>
        <strain evidence="2 3">PY_sf001</strain>
    </source>
</reference>
<protein>
    <submittedName>
        <fullName evidence="2">Uncharacterized protein</fullName>
    </submittedName>
</protein>
<feature type="compositionally biased region" description="Polar residues" evidence="1">
    <location>
        <begin position="142"/>
        <end position="153"/>
    </location>
</feature>
<dbReference type="OrthoDB" id="6129936at2759"/>
<feature type="compositionally biased region" description="Basic and acidic residues" evidence="1">
    <location>
        <begin position="177"/>
        <end position="189"/>
    </location>
</feature>
<name>A0A210Q8L2_MIZYE</name>
<feature type="region of interest" description="Disordered" evidence="1">
    <location>
        <begin position="212"/>
        <end position="266"/>
    </location>
</feature>
<accession>A0A210Q8L2</accession>
<feature type="region of interest" description="Disordered" evidence="1">
    <location>
        <begin position="142"/>
        <end position="192"/>
    </location>
</feature>
<proteinExistence type="predicted"/>
<evidence type="ECO:0000313" key="2">
    <source>
        <dbReference type="EMBL" id="OWF45061.1"/>
    </source>
</evidence>
<keyword evidence="3" id="KW-1185">Reference proteome</keyword>
<organism evidence="2 3">
    <name type="scientific">Mizuhopecten yessoensis</name>
    <name type="common">Japanese scallop</name>
    <name type="synonym">Patinopecten yessoensis</name>
    <dbReference type="NCBI Taxonomy" id="6573"/>
    <lineage>
        <taxon>Eukaryota</taxon>
        <taxon>Metazoa</taxon>
        <taxon>Spiralia</taxon>
        <taxon>Lophotrochozoa</taxon>
        <taxon>Mollusca</taxon>
        <taxon>Bivalvia</taxon>
        <taxon>Autobranchia</taxon>
        <taxon>Pteriomorphia</taxon>
        <taxon>Pectinida</taxon>
        <taxon>Pectinoidea</taxon>
        <taxon>Pectinidae</taxon>
        <taxon>Mizuhopecten</taxon>
    </lineage>
</organism>
<sequence>MGMRWQLYDPDFYTDVIFGFEHEEDESDEEIFICRCSGRGKSNEERWIPRMPCIKPIYEVQNIPITSNEPTVRKKGKGRGRMLKEKADALPAFIGSGVGCRDQITTDVHRPRREPIFLNNSSFVDKADFAVKRPNPFASLSKQVTSLAPPSSETFEEDFPSLSSSASSPYTARNRRHADVEHSISETDSRSPSLEDLNDLALVFKDSASVTCSSVSSGTRDSSPEKAVLSKSTSCRTTTSSDEAVYASDSESSYSGSSDTTASENPWSITQGNVVQLDGLPKGCDLSTLEELIAQYGTIQQTQILEYEASVAVRFRLHSEDACDWVVSCLDGTDCLFPESNRTLNCYKVGWH</sequence>
<gene>
    <name evidence="2" type="ORF">KP79_PYT05072</name>
</gene>
<comment type="caution">
    <text evidence="2">The sequence shown here is derived from an EMBL/GenBank/DDBJ whole genome shotgun (WGS) entry which is preliminary data.</text>
</comment>
<dbReference type="AlphaFoldDB" id="A0A210Q8L2"/>
<feature type="compositionally biased region" description="Low complexity" evidence="1">
    <location>
        <begin position="230"/>
        <end position="264"/>
    </location>
</feature>
<evidence type="ECO:0000256" key="1">
    <source>
        <dbReference type="SAM" id="MobiDB-lite"/>
    </source>
</evidence>
<dbReference type="EMBL" id="NEDP02004588">
    <property type="protein sequence ID" value="OWF45061.1"/>
    <property type="molecule type" value="Genomic_DNA"/>
</dbReference>